<feature type="domain" description="Serine aminopeptidase S33" evidence="2">
    <location>
        <begin position="74"/>
        <end position="273"/>
    </location>
</feature>
<organism evidence="3 4">
    <name type="scientific">Paraburkholderia strydomiana</name>
    <dbReference type="NCBI Taxonomy" id="1245417"/>
    <lineage>
        <taxon>Bacteria</taxon>
        <taxon>Pseudomonadati</taxon>
        <taxon>Pseudomonadota</taxon>
        <taxon>Betaproteobacteria</taxon>
        <taxon>Burkholderiales</taxon>
        <taxon>Burkholderiaceae</taxon>
        <taxon>Paraburkholderia</taxon>
    </lineage>
</organism>
<dbReference type="InterPro" id="IPR051044">
    <property type="entry name" value="MAG_DAG_Lipase"/>
</dbReference>
<evidence type="ECO:0000259" key="2">
    <source>
        <dbReference type="Pfam" id="PF12146"/>
    </source>
</evidence>
<accession>A0ABW9C0P0</accession>
<dbReference type="PANTHER" id="PTHR11614">
    <property type="entry name" value="PHOSPHOLIPASE-RELATED"/>
    <property type="match status" value="1"/>
</dbReference>
<dbReference type="Gene3D" id="3.40.50.1820">
    <property type="entry name" value="alpha/beta hydrolase"/>
    <property type="match status" value="1"/>
</dbReference>
<dbReference type="Proteomes" id="UP001629288">
    <property type="component" value="Unassembled WGS sequence"/>
</dbReference>
<reference evidence="3 4" key="1">
    <citation type="journal article" date="2024" name="Chem. Sci.">
        <title>Discovery of megapolipeptins by genome mining of a Burkholderiales bacteria collection.</title>
        <authorList>
            <person name="Paulo B.S."/>
            <person name="Recchia M.J.J."/>
            <person name="Lee S."/>
            <person name="Fergusson C.H."/>
            <person name="Romanowski S.B."/>
            <person name="Hernandez A."/>
            <person name="Krull N."/>
            <person name="Liu D.Y."/>
            <person name="Cavanagh H."/>
            <person name="Bos A."/>
            <person name="Gray C.A."/>
            <person name="Murphy B.T."/>
            <person name="Linington R.G."/>
            <person name="Eustaquio A.S."/>
        </authorList>
    </citation>
    <scope>NUCLEOTIDE SEQUENCE [LARGE SCALE GENOMIC DNA]</scope>
    <source>
        <strain evidence="3 4">RL17-379-BIB-C</strain>
    </source>
</reference>
<proteinExistence type="predicted"/>
<dbReference type="Pfam" id="PF12146">
    <property type="entry name" value="Hydrolase_4"/>
    <property type="match status" value="1"/>
</dbReference>
<dbReference type="InterPro" id="IPR022742">
    <property type="entry name" value="Hydrolase_4"/>
</dbReference>
<evidence type="ECO:0000256" key="1">
    <source>
        <dbReference type="SAM" id="MobiDB-lite"/>
    </source>
</evidence>
<dbReference type="SUPFAM" id="SSF53474">
    <property type="entry name" value="alpha/beta-Hydrolases"/>
    <property type="match status" value="1"/>
</dbReference>
<dbReference type="InterPro" id="IPR029058">
    <property type="entry name" value="AB_hydrolase_fold"/>
</dbReference>
<dbReference type="GO" id="GO:0016787">
    <property type="term" value="F:hydrolase activity"/>
    <property type="evidence" value="ECO:0007669"/>
    <property type="project" value="UniProtKB-KW"/>
</dbReference>
<protein>
    <submittedName>
        <fullName evidence="3">Alpha/beta hydrolase</fullName>
    </submittedName>
</protein>
<feature type="region of interest" description="Disordered" evidence="1">
    <location>
        <begin position="447"/>
        <end position="490"/>
    </location>
</feature>
<name>A0ABW9C0P0_9BURK</name>
<dbReference type="RefSeq" id="WP_408129050.1">
    <property type="nucleotide sequence ID" value="NZ_JAQQDH010000003.1"/>
</dbReference>
<evidence type="ECO:0000313" key="4">
    <source>
        <dbReference type="Proteomes" id="UP001629288"/>
    </source>
</evidence>
<sequence>MPDELSAERLDQGDWPIYLQHEDTLFDEVRRQVTDRLPPEARVPSNRYFEGSPIYPPRFDHDWNRSYEMLPAGNPVGAVVLLHGLTDSPYSLRHIARRYVEHGFVAVGIRLPGHGTVPGGLTNVDWKTWMAATRLAVREAQRRAGPNHPLHVVGFSNGGALAMKYALDSLEDNTLARPSHIILISPMIGITRYARFAGLAALPALLPPFEKAAWLGIVPEFNPFKYNSFPVNGARQSHGLTIALQEQIARLAQSSSLDGMPPVLTFQSVLDFTVSTSAIIKRLYVMLPDNGSELVLFDVNRRAKVGPLIDPASSRALAKVLPTLPVDYQMTTIGNLPDGADDAIERVVEPGMTVARTRSLGLSYPPQIFSLSHVAIPFPPDDALYGTQPANAANSRYGISLGAFVPRGERGALTISLDSMFRISSNPFFPYLLARIDEAIAESLHAHSTQSSRARRANSAPAVPSLEPDPEFDEMQRRALDMEQDPENIP</sequence>
<gene>
    <name evidence="3" type="ORF">PQR00_12330</name>
</gene>
<keyword evidence="3" id="KW-0378">Hydrolase</keyword>
<comment type="caution">
    <text evidence="3">The sequence shown here is derived from an EMBL/GenBank/DDBJ whole genome shotgun (WGS) entry which is preliminary data.</text>
</comment>
<evidence type="ECO:0000313" key="3">
    <source>
        <dbReference type="EMBL" id="MFM0444369.1"/>
    </source>
</evidence>
<keyword evidence="4" id="KW-1185">Reference proteome</keyword>
<dbReference type="EMBL" id="JAQQDH010000003">
    <property type="protein sequence ID" value="MFM0444369.1"/>
    <property type="molecule type" value="Genomic_DNA"/>
</dbReference>